<dbReference type="PROSITE" id="PS50977">
    <property type="entry name" value="HTH_TETR_2"/>
    <property type="match status" value="1"/>
</dbReference>
<dbReference type="InterPro" id="IPR009057">
    <property type="entry name" value="Homeodomain-like_sf"/>
</dbReference>
<name>A0A9W4H3K0_9ACTN</name>
<evidence type="ECO:0000256" key="5">
    <source>
        <dbReference type="SAM" id="MobiDB-lite"/>
    </source>
</evidence>
<feature type="domain" description="HTH tetR-type" evidence="6">
    <location>
        <begin position="23"/>
        <end position="81"/>
    </location>
</feature>
<dbReference type="InterPro" id="IPR050109">
    <property type="entry name" value="HTH-type_TetR-like_transc_reg"/>
</dbReference>
<keyword evidence="1" id="KW-0805">Transcription regulation</keyword>
<protein>
    <submittedName>
        <fullName evidence="7">Transcriptional regulator, TetR family</fullName>
    </submittedName>
</protein>
<keyword evidence="8" id="KW-1185">Reference proteome</keyword>
<dbReference type="GO" id="GO:0000976">
    <property type="term" value="F:transcription cis-regulatory region binding"/>
    <property type="evidence" value="ECO:0007669"/>
    <property type="project" value="TreeGrafter"/>
</dbReference>
<feature type="region of interest" description="Disordered" evidence="5">
    <location>
        <begin position="205"/>
        <end position="230"/>
    </location>
</feature>
<sequence length="230" mass="24670">MAMDDHSPALRSGGGRRRRSDAERSIAAILDAALECVPTDGEFNMSAIARAAGVSRVTLYSHFPTREALVDAALQRAFTQTDRALAELPLEEGPPREVLARLLGSSWQVLERHRNLYLVASANLPADRLREYAGLVLDRIERLLARGRAEGAFRTDLPLDWLVATVYTLMHLAAGEVGSGRTDADAAGDLVSTTIVSLLTAGAADAPGGRRADSPGPHTHPTDFLGTHQD</sequence>
<keyword evidence="3" id="KW-0804">Transcription</keyword>
<evidence type="ECO:0000256" key="4">
    <source>
        <dbReference type="PROSITE-ProRule" id="PRU00335"/>
    </source>
</evidence>
<dbReference type="PANTHER" id="PTHR30055">
    <property type="entry name" value="HTH-TYPE TRANSCRIPTIONAL REGULATOR RUTR"/>
    <property type="match status" value="1"/>
</dbReference>
<gene>
    <name evidence="7" type="ORF">SBRY_40674</name>
</gene>
<evidence type="ECO:0000256" key="2">
    <source>
        <dbReference type="ARBA" id="ARBA00023125"/>
    </source>
</evidence>
<evidence type="ECO:0000313" key="8">
    <source>
        <dbReference type="Proteomes" id="UP001153328"/>
    </source>
</evidence>
<proteinExistence type="predicted"/>
<evidence type="ECO:0000256" key="1">
    <source>
        <dbReference type="ARBA" id="ARBA00023015"/>
    </source>
</evidence>
<evidence type="ECO:0000259" key="6">
    <source>
        <dbReference type="PROSITE" id="PS50977"/>
    </source>
</evidence>
<evidence type="ECO:0000256" key="3">
    <source>
        <dbReference type="ARBA" id="ARBA00023163"/>
    </source>
</evidence>
<dbReference type="InterPro" id="IPR001647">
    <property type="entry name" value="HTH_TetR"/>
</dbReference>
<dbReference type="Gene3D" id="1.10.357.10">
    <property type="entry name" value="Tetracycline Repressor, domain 2"/>
    <property type="match status" value="1"/>
</dbReference>
<dbReference type="SUPFAM" id="SSF48498">
    <property type="entry name" value="Tetracyclin repressor-like, C-terminal domain"/>
    <property type="match status" value="1"/>
</dbReference>
<dbReference type="EMBL" id="CAJVAX010000018">
    <property type="protein sequence ID" value="CAG7647464.1"/>
    <property type="molecule type" value="Genomic_DNA"/>
</dbReference>
<dbReference type="Pfam" id="PF00440">
    <property type="entry name" value="TetR_N"/>
    <property type="match status" value="1"/>
</dbReference>
<dbReference type="InterPro" id="IPR036271">
    <property type="entry name" value="Tet_transcr_reg_TetR-rel_C_sf"/>
</dbReference>
<feature type="DNA-binding region" description="H-T-H motif" evidence="4">
    <location>
        <begin position="44"/>
        <end position="63"/>
    </location>
</feature>
<dbReference type="SUPFAM" id="SSF46689">
    <property type="entry name" value="Homeodomain-like"/>
    <property type="match status" value="1"/>
</dbReference>
<reference evidence="7" key="1">
    <citation type="submission" date="2021-06" db="EMBL/GenBank/DDBJ databases">
        <authorList>
            <person name="Arsene-Ploetze F."/>
        </authorList>
    </citation>
    <scope>NUCLEOTIDE SEQUENCE</scope>
    <source>
        <strain evidence="7">SBRY1</strain>
    </source>
</reference>
<dbReference type="PANTHER" id="PTHR30055:SF234">
    <property type="entry name" value="HTH-TYPE TRANSCRIPTIONAL REGULATOR BETI"/>
    <property type="match status" value="1"/>
</dbReference>
<comment type="caution">
    <text evidence="7">The sequence shown here is derived from an EMBL/GenBank/DDBJ whole genome shotgun (WGS) entry which is preliminary data.</text>
</comment>
<accession>A0A9W4H3K0</accession>
<dbReference type="AlphaFoldDB" id="A0A9W4H3K0"/>
<dbReference type="Proteomes" id="UP001153328">
    <property type="component" value="Unassembled WGS sequence"/>
</dbReference>
<evidence type="ECO:0000313" key="7">
    <source>
        <dbReference type="EMBL" id="CAG7647464.1"/>
    </source>
</evidence>
<keyword evidence="2 4" id="KW-0238">DNA-binding</keyword>
<dbReference type="GO" id="GO:0003700">
    <property type="term" value="F:DNA-binding transcription factor activity"/>
    <property type="evidence" value="ECO:0007669"/>
    <property type="project" value="TreeGrafter"/>
</dbReference>
<organism evidence="7 8">
    <name type="scientific">Actinacidiphila bryophytorum</name>
    <dbReference type="NCBI Taxonomy" id="1436133"/>
    <lineage>
        <taxon>Bacteria</taxon>
        <taxon>Bacillati</taxon>
        <taxon>Actinomycetota</taxon>
        <taxon>Actinomycetes</taxon>
        <taxon>Kitasatosporales</taxon>
        <taxon>Streptomycetaceae</taxon>
        <taxon>Actinacidiphila</taxon>
    </lineage>
</organism>